<reference evidence="1" key="1">
    <citation type="journal article" date="2020" name="mSystems">
        <title>Genome- and Community-Level Interaction Insights into Carbon Utilization and Element Cycling Functions of Hydrothermarchaeota in Hydrothermal Sediment.</title>
        <authorList>
            <person name="Zhou Z."/>
            <person name="Liu Y."/>
            <person name="Xu W."/>
            <person name="Pan J."/>
            <person name="Luo Z.H."/>
            <person name="Li M."/>
        </authorList>
    </citation>
    <scope>NUCLEOTIDE SEQUENCE [LARGE SCALE GENOMIC DNA]</scope>
    <source>
        <strain evidence="1">HyVt-505</strain>
    </source>
</reference>
<protein>
    <submittedName>
        <fullName evidence="1">Uncharacterized protein</fullName>
    </submittedName>
</protein>
<feature type="non-terminal residue" evidence="1">
    <location>
        <position position="79"/>
    </location>
</feature>
<dbReference type="Proteomes" id="UP000885832">
    <property type="component" value="Unassembled WGS sequence"/>
</dbReference>
<comment type="caution">
    <text evidence="1">The sequence shown here is derived from an EMBL/GenBank/DDBJ whole genome shotgun (WGS) entry which is preliminary data.</text>
</comment>
<proteinExistence type="predicted"/>
<name>A0A832J243_9GAMM</name>
<dbReference type="PROSITE" id="PS51257">
    <property type="entry name" value="PROKAR_LIPOPROTEIN"/>
    <property type="match status" value="1"/>
</dbReference>
<evidence type="ECO:0000313" key="1">
    <source>
        <dbReference type="EMBL" id="HHJ80035.1"/>
    </source>
</evidence>
<sequence length="79" mass="8646">MKQSKLISLFVLLLSAVLLSGCGLLRVSKVENSHGLLQTEQGGPYARVYFIRPKTEHVAGYADNVLDVELDGEDLMKLG</sequence>
<dbReference type="AlphaFoldDB" id="A0A832J243"/>
<gene>
    <name evidence="1" type="ORF">ENJ65_00210</name>
</gene>
<accession>A0A832J243</accession>
<organism evidence="1">
    <name type="scientific">Candidatus Tenderia electrophaga</name>
    <dbReference type="NCBI Taxonomy" id="1748243"/>
    <lineage>
        <taxon>Bacteria</taxon>
        <taxon>Pseudomonadati</taxon>
        <taxon>Pseudomonadota</taxon>
        <taxon>Gammaproteobacteria</taxon>
        <taxon>Candidatus Tenderiales</taxon>
        <taxon>Candidatus Tenderiaceae</taxon>
        <taxon>Candidatus Tenderia</taxon>
    </lineage>
</organism>
<dbReference type="EMBL" id="DRNF01000016">
    <property type="protein sequence ID" value="HHJ80035.1"/>
    <property type="molecule type" value="Genomic_DNA"/>
</dbReference>